<name>A0A2H0N3R7_9BACT</name>
<dbReference type="PANTHER" id="PTHR43061">
    <property type="entry name" value="GTP DIPHOSPHOKINASE RSH1, CHLOROPLASTIC-RELATED"/>
    <property type="match status" value="1"/>
</dbReference>
<evidence type="ECO:0000259" key="1">
    <source>
        <dbReference type="SMART" id="SM00471"/>
    </source>
</evidence>
<dbReference type="InterPro" id="IPR003607">
    <property type="entry name" value="HD/PDEase_dom"/>
</dbReference>
<accession>A0A2H0N3R7</accession>
<comment type="caution">
    <text evidence="2">The sequence shown here is derived from an EMBL/GenBank/DDBJ whole genome shotgun (WGS) entry which is preliminary data.</text>
</comment>
<evidence type="ECO:0000313" key="3">
    <source>
        <dbReference type="Proteomes" id="UP000229600"/>
    </source>
</evidence>
<proteinExistence type="predicted"/>
<reference evidence="2 3" key="1">
    <citation type="submission" date="2017-09" db="EMBL/GenBank/DDBJ databases">
        <title>Depth-based differentiation of microbial function through sediment-hosted aquifers and enrichment of novel symbionts in the deep terrestrial subsurface.</title>
        <authorList>
            <person name="Probst A.J."/>
            <person name="Ladd B."/>
            <person name="Jarett J.K."/>
            <person name="Geller-Mcgrath D.E."/>
            <person name="Sieber C.M."/>
            <person name="Emerson J.B."/>
            <person name="Anantharaman K."/>
            <person name="Thomas B.C."/>
            <person name="Malmstrom R."/>
            <person name="Stieglmeier M."/>
            <person name="Klingl A."/>
            <person name="Woyke T."/>
            <person name="Ryan C.M."/>
            <person name="Banfield J.F."/>
        </authorList>
    </citation>
    <scope>NUCLEOTIDE SEQUENCE [LARGE SCALE GENOMIC DNA]</scope>
    <source>
        <strain evidence="2">CG11_big_fil_rev_8_21_14_0_20_39_34</strain>
    </source>
</reference>
<evidence type="ECO:0000313" key="2">
    <source>
        <dbReference type="EMBL" id="PIR03542.1"/>
    </source>
</evidence>
<dbReference type="AlphaFoldDB" id="A0A2H0N3R7"/>
<dbReference type="SMART" id="SM00471">
    <property type="entry name" value="HDc"/>
    <property type="match status" value="1"/>
</dbReference>
<protein>
    <recommendedName>
        <fullName evidence="1">HD/PDEase domain-containing protein</fullName>
    </recommendedName>
</protein>
<dbReference type="EMBL" id="PCWN01000011">
    <property type="protein sequence ID" value="PIR03542.1"/>
    <property type="molecule type" value="Genomic_DNA"/>
</dbReference>
<dbReference type="Proteomes" id="UP000229600">
    <property type="component" value="Unassembled WGS sequence"/>
</dbReference>
<dbReference type="Gene3D" id="1.10.3210.10">
    <property type="entry name" value="Hypothetical protein af1432"/>
    <property type="match status" value="1"/>
</dbReference>
<feature type="domain" description="HD/PDEase" evidence="1">
    <location>
        <begin position="53"/>
        <end position="166"/>
    </location>
</feature>
<dbReference type="SUPFAM" id="SSF109604">
    <property type="entry name" value="HD-domain/PDEase-like"/>
    <property type="match status" value="1"/>
</dbReference>
<dbReference type="Pfam" id="PF13328">
    <property type="entry name" value="HD_4"/>
    <property type="match status" value="1"/>
</dbReference>
<gene>
    <name evidence="2" type="ORF">COV59_05110</name>
</gene>
<dbReference type="CDD" id="cd00077">
    <property type="entry name" value="HDc"/>
    <property type="match status" value="1"/>
</dbReference>
<sequence length="303" mass="34621">MRHFYHMNTNTEFTLEESTFHRCIEGLQKDDQAFLVSALEFSCANHKNQNRKSGEPYIIHPIGVAVRVLERYHDIALTAAALLHDTVEDCEGVTIEDIYSQFGDEVGFLVDSVTKQRTDFFKIPGVIIEDRIERLIWAGMKDIRVLLLKLADREHNLNTINYLKNHKQIRMAFETQAVYQPLKRILGYTEGYQVQEAARAFAAYAESQGLHSAGDIKMNLMAESFENFDNDLFGLVYNDTKSIIWKITDFQTYKKICDTDKLSGIIQFLSVCGNKKWFEASFCFLGGVVIDGDIQLGISSFRG</sequence>
<organism evidence="2 3">
    <name type="scientific">Candidatus Magasanikbacteria bacterium CG11_big_fil_rev_8_21_14_0_20_39_34</name>
    <dbReference type="NCBI Taxonomy" id="1974653"/>
    <lineage>
        <taxon>Bacteria</taxon>
        <taxon>Candidatus Magasanikiibacteriota</taxon>
    </lineage>
</organism>
<dbReference type="PANTHER" id="PTHR43061:SF1">
    <property type="entry name" value="GTP DIPHOSPHOKINASE RSH1, CHLOROPLASTIC-RELATED"/>
    <property type="match status" value="1"/>
</dbReference>